<dbReference type="OMA" id="WQTEMME"/>
<keyword evidence="16" id="KW-1185">Reference proteome</keyword>
<keyword evidence="4" id="KW-0597">Phosphoprotein</keyword>
<dbReference type="PANTHER" id="PTHR24355">
    <property type="entry name" value="G PROTEIN-COUPLED RECEPTOR KINASE/RIBOSOMAL PROTEIN S6 KINASE"/>
    <property type="match status" value="1"/>
</dbReference>
<dbReference type="SUPFAM" id="SSF48097">
    <property type="entry name" value="Regulator of G-protein signaling, RGS"/>
    <property type="match status" value="1"/>
</dbReference>
<evidence type="ECO:0000256" key="10">
    <source>
        <dbReference type="PROSITE-ProRule" id="PRU10141"/>
    </source>
</evidence>
<evidence type="ECO:0000256" key="6">
    <source>
        <dbReference type="ARBA" id="ARBA00022741"/>
    </source>
</evidence>
<dbReference type="GO" id="GO:0007165">
    <property type="term" value="P:signal transduction"/>
    <property type="evidence" value="ECO:0007669"/>
    <property type="project" value="InterPro"/>
</dbReference>
<gene>
    <name evidence="15" type="ORF">ACOC_LOCUS1529</name>
</gene>
<dbReference type="SMART" id="SM00220">
    <property type="entry name" value="S_TKc"/>
    <property type="match status" value="1"/>
</dbReference>
<dbReference type="PROSITE" id="PS00108">
    <property type="entry name" value="PROTEIN_KINASE_ST"/>
    <property type="match status" value="1"/>
</dbReference>
<dbReference type="FunFam" id="1.10.510.10:FF:000074">
    <property type="entry name" value="G protein-coupled receptor kinase"/>
    <property type="match status" value="1"/>
</dbReference>
<dbReference type="Pfam" id="PF00069">
    <property type="entry name" value="Pkinase"/>
    <property type="match status" value="1"/>
</dbReference>
<dbReference type="SMART" id="SM00315">
    <property type="entry name" value="RGS"/>
    <property type="match status" value="1"/>
</dbReference>
<dbReference type="WBParaSite" id="ACOC_0000152801-mRNA-1">
    <property type="protein sequence ID" value="ACOC_0000152801-mRNA-1"/>
    <property type="gene ID" value="ACOC_0000152801"/>
</dbReference>
<dbReference type="Gene3D" id="3.30.200.20">
    <property type="entry name" value="Phosphorylase Kinase, domain 1"/>
    <property type="match status" value="1"/>
</dbReference>
<dbReference type="PROSITE" id="PS00107">
    <property type="entry name" value="PROTEIN_KINASE_ATP"/>
    <property type="match status" value="1"/>
</dbReference>
<dbReference type="GO" id="GO:0005524">
    <property type="term" value="F:ATP binding"/>
    <property type="evidence" value="ECO:0007669"/>
    <property type="project" value="UniProtKB-UniRule"/>
</dbReference>
<accession>A0A0R3PCI5</accession>
<feature type="domain" description="RGS" evidence="13">
    <location>
        <begin position="58"/>
        <end position="187"/>
    </location>
</feature>
<dbReference type="GO" id="GO:0005737">
    <property type="term" value="C:cytoplasm"/>
    <property type="evidence" value="ECO:0007669"/>
    <property type="project" value="TreeGrafter"/>
</dbReference>
<dbReference type="STRING" id="334426.A0A0R3PCI5"/>
<dbReference type="Gene3D" id="1.10.167.10">
    <property type="entry name" value="Regulator of G-protein Signalling 4, domain 2"/>
    <property type="match status" value="1"/>
</dbReference>
<evidence type="ECO:0000256" key="7">
    <source>
        <dbReference type="ARBA" id="ARBA00022777"/>
    </source>
</evidence>
<comment type="catalytic activity">
    <reaction evidence="1">
        <text>[G-protein-coupled receptor] + ATP = [G-protein-coupled receptor]-phosphate + ADP + H(+)</text>
        <dbReference type="Rhea" id="RHEA:12008"/>
        <dbReference type="Rhea" id="RHEA-COMP:11260"/>
        <dbReference type="Rhea" id="RHEA-COMP:11261"/>
        <dbReference type="ChEBI" id="CHEBI:15378"/>
        <dbReference type="ChEBI" id="CHEBI:30616"/>
        <dbReference type="ChEBI" id="CHEBI:43176"/>
        <dbReference type="ChEBI" id="CHEBI:68546"/>
        <dbReference type="ChEBI" id="CHEBI:456216"/>
        <dbReference type="EC" id="2.7.11.16"/>
    </reaction>
</comment>
<evidence type="ECO:0000256" key="8">
    <source>
        <dbReference type="ARBA" id="ARBA00022840"/>
    </source>
</evidence>
<dbReference type="AlphaFoldDB" id="A0A0R3PCI5"/>
<dbReference type="InterPro" id="IPR011009">
    <property type="entry name" value="Kinase-like_dom_sf"/>
</dbReference>
<evidence type="ECO:0000256" key="9">
    <source>
        <dbReference type="PIRSR" id="PIRSR600239-51"/>
    </source>
</evidence>
<dbReference type="InterPro" id="IPR008271">
    <property type="entry name" value="Ser/Thr_kinase_AS"/>
</dbReference>
<evidence type="ECO:0000313" key="17">
    <source>
        <dbReference type="WBParaSite" id="ACOC_0000152801-mRNA-1"/>
    </source>
</evidence>
<organism evidence="17">
    <name type="scientific">Angiostrongylus costaricensis</name>
    <name type="common">Nematode worm</name>
    <dbReference type="NCBI Taxonomy" id="334426"/>
    <lineage>
        <taxon>Eukaryota</taxon>
        <taxon>Metazoa</taxon>
        <taxon>Ecdysozoa</taxon>
        <taxon>Nematoda</taxon>
        <taxon>Chromadorea</taxon>
        <taxon>Rhabditida</taxon>
        <taxon>Rhabditina</taxon>
        <taxon>Rhabditomorpha</taxon>
        <taxon>Strongyloidea</taxon>
        <taxon>Metastrongylidae</taxon>
        <taxon>Angiostrongylus</taxon>
    </lineage>
</organism>
<keyword evidence="5 11" id="KW-0808">Transferase</keyword>
<evidence type="ECO:0000256" key="2">
    <source>
        <dbReference type="ARBA" id="ARBA00009793"/>
    </source>
</evidence>
<keyword evidence="6 10" id="KW-0547">Nucleotide-binding</keyword>
<evidence type="ECO:0000313" key="15">
    <source>
        <dbReference type="EMBL" id="VDM53114.1"/>
    </source>
</evidence>
<keyword evidence="7 11" id="KW-0418">Kinase</keyword>
<evidence type="ECO:0000259" key="12">
    <source>
        <dbReference type="PROSITE" id="PS50011"/>
    </source>
</evidence>
<evidence type="ECO:0000259" key="14">
    <source>
        <dbReference type="PROSITE" id="PS51285"/>
    </source>
</evidence>
<dbReference type="GO" id="GO:0009966">
    <property type="term" value="P:regulation of signal transduction"/>
    <property type="evidence" value="ECO:0007669"/>
    <property type="project" value="TreeGrafter"/>
</dbReference>
<dbReference type="EMBL" id="UYYA01000233">
    <property type="protein sequence ID" value="VDM53114.1"/>
    <property type="molecule type" value="Genomic_DNA"/>
</dbReference>
<dbReference type="PRINTS" id="PR00717">
    <property type="entry name" value="GPCRKINASE"/>
</dbReference>
<reference evidence="17" key="1">
    <citation type="submission" date="2017-02" db="UniProtKB">
        <authorList>
            <consortium name="WormBaseParasite"/>
        </authorList>
    </citation>
    <scope>IDENTIFICATION</scope>
</reference>
<evidence type="ECO:0000256" key="4">
    <source>
        <dbReference type="ARBA" id="ARBA00022553"/>
    </source>
</evidence>
<name>A0A0R3PCI5_ANGCS</name>
<dbReference type="SUPFAM" id="SSF56112">
    <property type="entry name" value="Protein kinase-like (PK-like)"/>
    <property type="match status" value="1"/>
</dbReference>
<dbReference type="InterPro" id="IPR000961">
    <property type="entry name" value="AGC-kinase_C"/>
</dbReference>
<evidence type="ECO:0000256" key="11">
    <source>
        <dbReference type="RuleBase" id="RU000308"/>
    </source>
</evidence>
<protein>
    <recommendedName>
        <fullName evidence="11">G protein-coupled receptor kinase</fullName>
        <ecNumber evidence="11">2.7.11.-</ecNumber>
    </recommendedName>
</protein>
<dbReference type="InterPro" id="IPR000239">
    <property type="entry name" value="GPCR_kinase"/>
</dbReference>
<dbReference type="InterPro" id="IPR016137">
    <property type="entry name" value="RGS"/>
</dbReference>
<comment type="similarity">
    <text evidence="2 11">Belongs to the protein kinase superfamily. AGC Ser/Thr protein kinase family. GPRK subfamily.</text>
</comment>
<dbReference type="Proteomes" id="UP000267027">
    <property type="component" value="Unassembled WGS sequence"/>
</dbReference>
<reference evidence="15 16" key="2">
    <citation type="submission" date="2018-11" db="EMBL/GenBank/DDBJ databases">
        <authorList>
            <consortium name="Pathogen Informatics"/>
        </authorList>
    </citation>
    <scope>NUCLEOTIDE SEQUENCE [LARGE SCALE GENOMIC DNA]</scope>
    <source>
        <strain evidence="15 16">Costa Rica</strain>
    </source>
</reference>
<dbReference type="OrthoDB" id="354826at2759"/>
<feature type="domain" description="Protein kinase" evidence="12">
    <location>
        <begin position="202"/>
        <end position="463"/>
    </location>
</feature>
<dbReference type="PANTHER" id="PTHR24355:SF28">
    <property type="entry name" value="G PROTEIN-COUPLED RECEPTOR KINASE 2"/>
    <property type="match status" value="1"/>
</dbReference>
<keyword evidence="8 10" id="KW-0067">ATP-binding</keyword>
<dbReference type="PROSITE" id="PS50132">
    <property type="entry name" value="RGS"/>
    <property type="match status" value="1"/>
</dbReference>
<dbReference type="GO" id="GO:0004703">
    <property type="term" value="F:G protein-coupled receptor kinase activity"/>
    <property type="evidence" value="ECO:0007669"/>
    <property type="project" value="UniProtKB-EC"/>
</dbReference>
<dbReference type="Pfam" id="PF00615">
    <property type="entry name" value="RGS"/>
    <property type="match status" value="1"/>
</dbReference>
<dbReference type="EC" id="2.7.11.-" evidence="11"/>
<dbReference type="InterPro" id="IPR044926">
    <property type="entry name" value="RGS_subdomain_2"/>
</dbReference>
<feature type="active site" description="Proton acceptor" evidence="9">
    <location>
        <position position="327"/>
    </location>
</feature>
<dbReference type="PROSITE" id="PS50011">
    <property type="entry name" value="PROTEIN_KINASE_DOM"/>
    <property type="match status" value="1"/>
</dbReference>
<dbReference type="SMART" id="SM00133">
    <property type="entry name" value="S_TK_X"/>
    <property type="match status" value="1"/>
</dbReference>
<evidence type="ECO:0000256" key="3">
    <source>
        <dbReference type="ARBA" id="ARBA00022527"/>
    </source>
</evidence>
<dbReference type="InterPro" id="IPR000719">
    <property type="entry name" value="Prot_kinase_dom"/>
</dbReference>
<evidence type="ECO:0000259" key="13">
    <source>
        <dbReference type="PROSITE" id="PS50132"/>
    </source>
</evidence>
<dbReference type="PROSITE" id="PS51285">
    <property type="entry name" value="AGC_KINASE_CTER"/>
    <property type="match status" value="1"/>
</dbReference>
<feature type="binding site" evidence="10">
    <location>
        <position position="240"/>
    </location>
    <ligand>
        <name>ATP</name>
        <dbReference type="ChEBI" id="CHEBI:30616"/>
    </ligand>
</feature>
<keyword evidence="3 11" id="KW-0723">Serine/threonine-protein kinase</keyword>
<proteinExistence type="inferred from homology"/>
<feature type="domain" description="AGC-kinase C-terminal" evidence="14">
    <location>
        <begin position="473"/>
        <end position="538"/>
    </location>
</feature>
<dbReference type="InterPro" id="IPR036305">
    <property type="entry name" value="RGS_sf"/>
</dbReference>
<evidence type="ECO:0000256" key="5">
    <source>
        <dbReference type="ARBA" id="ARBA00022679"/>
    </source>
</evidence>
<evidence type="ECO:0000313" key="16">
    <source>
        <dbReference type="Proteomes" id="UP000267027"/>
    </source>
</evidence>
<dbReference type="Gene3D" id="1.10.510.10">
    <property type="entry name" value="Transferase(Phosphotransferase) domain 1"/>
    <property type="match status" value="1"/>
</dbReference>
<evidence type="ECO:0000256" key="1">
    <source>
        <dbReference type="ARBA" id="ARBA00001256"/>
    </source>
</evidence>
<dbReference type="InterPro" id="IPR017441">
    <property type="entry name" value="Protein_kinase_ATP_BS"/>
</dbReference>
<sequence length="637" mass="73389">MEIENIVANTVYIKARESGGQKKGKSKKWKNYLQFPHYTECLPLRSEIDVSYSYIVERQPIGKLLFQDFCESSGHQYFQACLFLNKVEEYETSDDDVQCRRELARAIASLLAPGGDTPSSSQNDNNQWCSFLPENVIASVLAAADSATQDEELRTDTFAEAYKLVRAYLADEPFKQFLDSILFYRYLQWKWLEKRPVDKHTFRLYRVLGKGGFGEVCACQVRASGKMYALKKLEKKRVKKRHAETLSLNEKQILQRINSPFVVSLAYAYETKDALCLVLTLMNGGDLKFHLYNLMPGGFDEKRVQFYAAEITLGLQHLHKERILYRDLKPENILLDDFGHVRISDLGLAVELKDNEPIKGRVGTVGYMGMKILFAFKERTVFLWYDRRKGEPAPFRQRKEKVKREEVERRVREDQEKYSDKFSEAGRTLCRGLLHKEPTFRLGCRRVSKPEEGAEEIRAHAFFNNGDPNTGREAVPWKKMEAGKVTPPFCPDPRAVYAKDVLDIEQFSTVKGVRLDASDTQFYGKFNTGCVSIPWQNEMIETECFQELNVFFEDDGSLVPSLRSDDQTQFNRKNGSSGAGFFSRLFKRKVLLYPCSFYFILKSYISSSLVNSSYSYKFFLLTDISVQACLVTCCPRK</sequence>